<accession>A0ABN2LLA2</accession>
<evidence type="ECO:0000256" key="1">
    <source>
        <dbReference type="ARBA" id="ARBA00004651"/>
    </source>
</evidence>
<feature type="region of interest" description="Disordered" evidence="7">
    <location>
        <begin position="233"/>
        <end position="257"/>
    </location>
</feature>
<keyword evidence="3" id="KW-1003">Cell membrane</keyword>
<keyword evidence="6 8" id="KW-0472">Membrane</keyword>
<feature type="domain" description="Glycine transporter" evidence="9">
    <location>
        <begin position="22"/>
        <end position="94"/>
    </location>
</feature>
<proteinExistence type="inferred from homology"/>
<evidence type="ECO:0000256" key="7">
    <source>
        <dbReference type="SAM" id="MobiDB-lite"/>
    </source>
</evidence>
<evidence type="ECO:0000256" key="2">
    <source>
        <dbReference type="ARBA" id="ARBA00008193"/>
    </source>
</evidence>
<evidence type="ECO:0000313" key="11">
    <source>
        <dbReference type="Proteomes" id="UP001499938"/>
    </source>
</evidence>
<evidence type="ECO:0000256" key="6">
    <source>
        <dbReference type="ARBA" id="ARBA00023136"/>
    </source>
</evidence>
<dbReference type="EMBL" id="BAAAPO010000026">
    <property type="protein sequence ID" value="GAA1792646.1"/>
    <property type="molecule type" value="Genomic_DNA"/>
</dbReference>
<feature type="compositionally biased region" description="Basic and acidic residues" evidence="7">
    <location>
        <begin position="247"/>
        <end position="257"/>
    </location>
</feature>
<name>A0ABN2LLA2_9MICO</name>
<feature type="transmembrane region" description="Helical" evidence="8">
    <location>
        <begin position="46"/>
        <end position="67"/>
    </location>
</feature>
<dbReference type="Proteomes" id="UP001499938">
    <property type="component" value="Unassembled WGS sequence"/>
</dbReference>
<protein>
    <submittedName>
        <fullName evidence="10">Trimeric intracellular cation channel family protein</fullName>
    </submittedName>
</protein>
<gene>
    <name evidence="10" type="ORF">GCM10009811_16860</name>
</gene>
<feature type="transmembrane region" description="Helical" evidence="8">
    <location>
        <begin position="128"/>
        <end position="148"/>
    </location>
</feature>
<comment type="caution">
    <text evidence="10">The sequence shown here is derived from an EMBL/GenBank/DDBJ whole genome shotgun (WGS) entry which is preliminary data.</text>
</comment>
<comment type="subcellular location">
    <subcellularLocation>
        <location evidence="1">Cell membrane</location>
        <topology evidence="1">Multi-pass membrane protein</topology>
    </subcellularLocation>
</comment>
<feature type="transmembrane region" description="Helical" evidence="8">
    <location>
        <begin position="79"/>
        <end position="96"/>
    </location>
</feature>
<comment type="similarity">
    <text evidence="2">Belongs to the UPF0126 family.</text>
</comment>
<evidence type="ECO:0000313" key="10">
    <source>
        <dbReference type="EMBL" id="GAA1792646.1"/>
    </source>
</evidence>
<dbReference type="PANTHER" id="PTHR30506">
    <property type="entry name" value="INNER MEMBRANE PROTEIN"/>
    <property type="match status" value="1"/>
</dbReference>
<evidence type="ECO:0000256" key="5">
    <source>
        <dbReference type="ARBA" id="ARBA00022989"/>
    </source>
</evidence>
<evidence type="ECO:0000256" key="4">
    <source>
        <dbReference type="ARBA" id="ARBA00022692"/>
    </source>
</evidence>
<dbReference type="InterPro" id="IPR005115">
    <property type="entry name" value="Gly_transporter"/>
</dbReference>
<evidence type="ECO:0000256" key="8">
    <source>
        <dbReference type="SAM" id="Phobius"/>
    </source>
</evidence>
<reference evidence="10 11" key="1">
    <citation type="journal article" date="2019" name="Int. J. Syst. Evol. Microbiol.">
        <title>The Global Catalogue of Microorganisms (GCM) 10K type strain sequencing project: providing services to taxonomists for standard genome sequencing and annotation.</title>
        <authorList>
            <consortium name="The Broad Institute Genomics Platform"/>
            <consortium name="The Broad Institute Genome Sequencing Center for Infectious Disease"/>
            <person name="Wu L."/>
            <person name="Ma J."/>
        </authorList>
    </citation>
    <scope>NUCLEOTIDE SEQUENCE [LARGE SCALE GENOMIC DNA]</scope>
    <source>
        <strain evidence="10 11">JCM 15592</strain>
    </source>
</reference>
<dbReference type="PANTHER" id="PTHR30506:SF3">
    <property type="entry name" value="UPF0126 INNER MEMBRANE PROTEIN YADS-RELATED"/>
    <property type="match status" value="1"/>
</dbReference>
<feature type="transmembrane region" description="Helical" evidence="8">
    <location>
        <begin position="160"/>
        <end position="180"/>
    </location>
</feature>
<dbReference type="Pfam" id="PF03458">
    <property type="entry name" value="Gly_transporter"/>
    <property type="match status" value="2"/>
</dbReference>
<organism evidence="10 11">
    <name type="scientific">Nostocoides veronense</name>
    <dbReference type="NCBI Taxonomy" id="330836"/>
    <lineage>
        <taxon>Bacteria</taxon>
        <taxon>Bacillati</taxon>
        <taxon>Actinomycetota</taxon>
        <taxon>Actinomycetes</taxon>
        <taxon>Micrococcales</taxon>
        <taxon>Intrasporangiaceae</taxon>
        <taxon>Nostocoides</taxon>
    </lineage>
</organism>
<feature type="transmembrane region" description="Helical" evidence="8">
    <location>
        <begin position="20"/>
        <end position="39"/>
    </location>
</feature>
<evidence type="ECO:0000259" key="9">
    <source>
        <dbReference type="Pfam" id="PF03458"/>
    </source>
</evidence>
<keyword evidence="4 8" id="KW-0812">Transmembrane</keyword>
<sequence>MADTFGVHSALTELDVTEAFRVVDLAGVLCNGILGASIARQRRFDIVGFVVLGVASGLAGGVLRDVMLNTRPVAITDPAYLFTALAGALVALIFAIDGRRWRWPLLVIDALALGCWAATGTIKAQLAGLGLLSSLFLGVITAVGGGMVRDLCLGQVPAVLGGSTLLATPAAAASLAVLLTPAPARPTWGMAIGIVVGSGISLSSRRLGWALPTADPDAGVHLSRQQLRALMRRSERAGARRAGHVVPRHDRDDDVDS</sequence>
<keyword evidence="5 8" id="KW-1133">Transmembrane helix</keyword>
<evidence type="ECO:0000256" key="3">
    <source>
        <dbReference type="ARBA" id="ARBA00022475"/>
    </source>
</evidence>
<keyword evidence="11" id="KW-1185">Reference proteome</keyword>
<feature type="domain" description="Glycine transporter" evidence="9">
    <location>
        <begin position="107"/>
        <end position="180"/>
    </location>
</feature>